<feature type="region of interest" description="Disordered" evidence="6">
    <location>
        <begin position="1"/>
        <end position="116"/>
    </location>
</feature>
<evidence type="ECO:0000256" key="3">
    <source>
        <dbReference type="ARBA" id="ARBA00022884"/>
    </source>
</evidence>
<dbReference type="InterPro" id="IPR035979">
    <property type="entry name" value="RBD_domain_sf"/>
</dbReference>
<evidence type="ECO:0000313" key="8">
    <source>
        <dbReference type="Proteomes" id="UP000242180"/>
    </source>
</evidence>
<protein>
    <recommendedName>
        <fullName evidence="5">18S rRNA factor 2</fullName>
    </recommendedName>
</protein>
<feature type="region of interest" description="Disordered" evidence="6">
    <location>
        <begin position="270"/>
        <end position="323"/>
    </location>
</feature>
<dbReference type="FunCoup" id="A0A1X2HHW4">
    <property type="interactions" value="575"/>
</dbReference>
<proteinExistence type="inferred from homology"/>
<keyword evidence="4" id="KW-0539">Nucleus</keyword>
<dbReference type="OrthoDB" id="287393at2759"/>
<evidence type="ECO:0000256" key="5">
    <source>
        <dbReference type="ARBA" id="ARBA00032634"/>
    </source>
</evidence>
<dbReference type="GO" id="GO:0005730">
    <property type="term" value="C:nucleolus"/>
    <property type="evidence" value="ECO:0007669"/>
    <property type="project" value="UniProtKB-SubCell"/>
</dbReference>
<evidence type="ECO:0000256" key="6">
    <source>
        <dbReference type="SAM" id="MobiDB-lite"/>
    </source>
</evidence>
<organism evidence="7 8">
    <name type="scientific">Syncephalastrum racemosum</name>
    <name type="common">Filamentous fungus</name>
    <dbReference type="NCBI Taxonomy" id="13706"/>
    <lineage>
        <taxon>Eukaryota</taxon>
        <taxon>Fungi</taxon>
        <taxon>Fungi incertae sedis</taxon>
        <taxon>Mucoromycota</taxon>
        <taxon>Mucoromycotina</taxon>
        <taxon>Mucoromycetes</taxon>
        <taxon>Mucorales</taxon>
        <taxon>Syncephalastraceae</taxon>
        <taxon>Syncephalastrum</taxon>
    </lineage>
</organism>
<comment type="subcellular location">
    <subcellularLocation>
        <location evidence="1">Nucleus</location>
        <location evidence="1">Nucleolus</location>
    </subcellularLocation>
</comment>
<dbReference type="PANTHER" id="PTHR12311:SF7">
    <property type="entry name" value="ACTIVATOR OF BASAL TRANSCRIPTION 1"/>
    <property type="match status" value="1"/>
</dbReference>
<comment type="similarity">
    <text evidence="2">Belongs to the ESF2/ABP1 family.</text>
</comment>
<evidence type="ECO:0000256" key="4">
    <source>
        <dbReference type="ARBA" id="ARBA00023242"/>
    </source>
</evidence>
<feature type="compositionally biased region" description="Basic and acidic residues" evidence="6">
    <location>
        <begin position="18"/>
        <end position="34"/>
    </location>
</feature>
<dbReference type="InParanoid" id="A0A1X2HHW4"/>
<dbReference type="Gene3D" id="3.30.70.330">
    <property type="match status" value="1"/>
</dbReference>
<dbReference type="PANTHER" id="PTHR12311">
    <property type="entry name" value="ACTIVATOR OF BASAL TRANSCRIPTION 1"/>
    <property type="match status" value="1"/>
</dbReference>
<dbReference type="EMBL" id="MCGN01000003">
    <property type="protein sequence ID" value="ORY98685.1"/>
    <property type="molecule type" value="Genomic_DNA"/>
</dbReference>
<dbReference type="AlphaFoldDB" id="A0A1X2HHW4"/>
<dbReference type="SUPFAM" id="SSF54928">
    <property type="entry name" value="RNA-binding domain, RBD"/>
    <property type="match status" value="1"/>
</dbReference>
<comment type="caution">
    <text evidence="7">The sequence shown here is derived from an EMBL/GenBank/DDBJ whole genome shotgun (WGS) entry which is preliminary data.</text>
</comment>
<dbReference type="GO" id="GO:0000472">
    <property type="term" value="P:endonucleolytic cleavage to generate mature 5'-end of SSU-rRNA from (SSU-rRNA, 5.8S rRNA, LSU-rRNA)"/>
    <property type="evidence" value="ECO:0007669"/>
    <property type="project" value="TreeGrafter"/>
</dbReference>
<evidence type="ECO:0000313" key="7">
    <source>
        <dbReference type="EMBL" id="ORY98685.1"/>
    </source>
</evidence>
<accession>A0A1X2HHW4</accession>
<evidence type="ECO:0000256" key="2">
    <source>
        <dbReference type="ARBA" id="ARBA00005819"/>
    </source>
</evidence>
<feature type="compositionally biased region" description="Basic and acidic residues" evidence="6">
    <location>
        <begin position="94"/>
        <end position="107"/>
    </location>
</feature>
<dbReference type="GO" id="GO:0034462">
    <property type="term" value="P:small-subunit processome assembly"/>
    <property type="evidence" value="ECO:0007669"/>
    <property type="project" value="TreeGrafter"/>
</dbReference>
<reference evidence="7 8" key="1">
    <citation type="submission" date="2016-07" db="EMBL/GenBank/DDBJ databases">
        <title>Pervasive Adenine N6-methylation of Active Genes in Fungi.</title>
        <authorList>
            <consortium name="DOE Joint Genome Institute"/>
            <person name="Mondo S.J."/>
            <person name="Dannebaum R.O."/>
            <person name="Kuo R.C."/>
            <person name="Labutti K."/>
            <person name="Haridas S."/>
            <person name="Kuo A."/>
            <person name="Salamov A."/>
            <person name="Ahrendt S.R."/>
            <person name="Lipzen A."/>
            <person name="Sullivan W."/>
            <person name="Andreopoulos W.B."/>
            <person name="Clum A."/>
            <person name="Lindquist E."/>
            <person name="Daum C."/>
            <person name="Ramamoorthy G.K."/>
            <person name="Gryganskyi A."/>
            <person name="Culley D."/>
            <person name="Magnuson J.K."/>
            <person name="James T.Y."/>
            <person name="O'Malley M.A."/>
            <person name="Stajich J.E."/>
            <person name="Spatafora J.W."/>
            <person name="Visel A."/>
            <person name="Grigoriev I.V."/>
        </authorList>
    </citation>
    <scope>NUCLEOTIDE SEQUENCE [LARGE SCALE GENOMIC DNA]</scope>
    <source>
        <strain evidence="7 8">NRRL 2496</strain>
    </source>
</reference>
<dbReference type="STRING" id="13706.A0A1X2HHW4"/>
<dbReference type="InterPro" id="IPR039119">
    <property type="entry name" value="ABT1/Esf2"/>
</dbReference>
<dbReference type="GO" id="GO:0000447">
    <property type="term" value="P:endonucleolytic cleavage in ITS1 to separate SSU-rRNA from 5.8S rRNA and LSU-rRNA from tricistronic rRNA transcript (SSU-rRNA, 5.8S rRNA, LSU-rRNA)"/>
    <property type="evidence" value="ECO:0007669"/>
    <property type="project" value="TreeGrafter"/>
</dbReference>
<dbReference type="CDD" id="cd12263">
    <property type="entry name" value="RRM_ABT1_like"/>
    <property type="match status" value="1"/>
</dbReference>
<dbReference type="GO" id="GO:0000480">
    <property type="term" value="P:endonucleolytic cleavage in 5'-ETS of tricistronic rRNA transcript (SSU-rRNA, 5.8S rRNA, LSU-rRNA)"/>
    <property type="evidence" value="ECO:0007669"/>
    <property type="project" value="TreeGrafter"/>
</dbReference>
<evidence type="ECO:0000256" key="1">
    <source>
        <dbReference type="ARBA" id="ARBA00004604"/>
    </source>
</evidence>
<dbReference type="Proteomes" id="UP000242180">
    <property type="component" value="Unassembled WGS sequence"/>
</dbReference>
<dbReference type="InterPro" id="IPR034353">
    <property type="entry name" value="ABT1/ESF2_RRM"/>
</dbReference>
<feature type="compositionally biased region" description="Basic residues" evidence="6">
    <location>
        <begin position="275"/>
        <end position="285"/>
    </location>
</feature>
<name>A0A1X2HHW4_SYNRA</name>
<dbReference type="OMA" id="TRKHNDF"/>
<dbReference type="GO" id="GO:0003723">
    <property type="term" value="F:RNA binding"/>
    <property type="evidence" value="ECO:0007669"/>
    <property type="project" value="UniProtKB-KW"/>
</dbReference>
<feature type="compositionally biased region" description="Acidic residues" evidence="6">
    <location>
        <begin position="52"/>
        <end position="81"/>
    </location>
</feature>
<feature type="compositionally biased region" description="Basic and acidic residues" evidence="6">
    <location>
        <begin position="286"/>
        <end position="322"/>
    </location>
</feature>
<sequence>MADQVKKDLLGLTEEVEQDRQSDSEIEQERDTRFSTRNLRKAHNPIDFEDSHQEDDSDSNDDYSGSDDSDSDNNDSDDDAVQDNRFSQSELQQEEGKASDAKTEESKRKRTKRKVKPLTPEELAKFEAEQKRAGVCYLSRIPPFMKPHRLKELLSKYAEVGRMHLVPEDPKITKRRKKYTKNRRINYVEGWVEFKDKKQAKTLAEHLNMKQIGGKRKSNYYHEMWTIKYLPKFKWNHLMEQITYEQRAREHKLRTEIAQATRENKAYLQNVEHAKQHKALQKKRKREDEADSDVKRTFKQREKVKRDHDATQPKRAMTEDMKSVLANVFS</sequence>
<keyword evidence="3" id="KW-0694">RNA-binding</keyword>
<dbReference type="InterPro" id="IPR012677">
    <property type="entry name" value="Nucleotide-bd_a/b_plait_sf"/>
</dbReference>
<keyword evidence="8" id="KW-1185">Reference proteome</keyword>
<gene>
    <name evidence="7" type="ORF">BCR43DRAFT_487973</name>
</gene>